<dbReference type="PRINTS" id="PR00463">
    <property type="entry name" value="EP450I"/>
</dbReference>
<comment type="similarity">
    <text evidence="6">Belongs to the cytochrome P450 family.</text>
</comment>
<dbReference type="AlphaFoldDB" id="S3CCR0"/>
<keyword evidence="7" id="KW-0472">Membrane</keyword>
<dbReference type="SUPFAM" id="SSF48264">
    <property type="entry name" value="Cytochrome P450"/>
    <property type="match status" value="1"/>
</dbReference>
<keyword evidence="7" id="KW-0812">Transmembrane</keyword>
<protein>
    <submittedName>
        <fullName evidence="8">Benzoate 4-monooxygenase cytochrome</fullName>
    </submittedName>
</protein>
<organism evidence="8 9">
    <name type="scientific">Ophiostoma piceae (strain UAMH 11346)</name>
    <name type="common">Sap stain fungus</name>
    <dbReference type="NCBI Taxonomy" id="1262450"/>
    <lineage>
        <taxon>Eukaryota</taxon>
        <taxon>Fungi</taxon>
        <taxon>Dikarya</taxon>
        <taxon>Ascomycota</taxon>
        <taxon>Pezizomycotina</taxon>
        <taxon>Sordariomycetes</taxon>
        <taxon>Sordariomycetidae</taxon>
        <taxon>Ophiostomatales</taxon>
        <taxon>Ophiostomataceae</taxon>
        <taxon>Ophiostoma</taxon>
    </lineage>
</organism>
<evidence type="ECO:0000256" key="2">
    <source>
        <dbReference type="ARBA" id="ARBA00022617"/>
    </source>
</evidence>
<dbReference type="InterPro" id="IPR050121">
    <property type="entry name" value="Cytochrome_P450_monoxygenase"/>
</dbReference>
<keyword evidence="4 5" id="KW-0408">Iron</keyword>
<sequence length="539" mass="60114">MASLLWRMVQEAWMHNPWAVLKSTVLTAVVAALSLAFITFLYRLFLHPLSRVPGPWLAGCSSLWLAWHTFVGDECTAIWKLHEKYGSVLRVGPNDVDISDLEAVGPIYVERGGFPKTINYGMFDVDGHATLFSSLTREERLPRVRAIAPLFATAAIRKASYDEAHDKELGGVVDRFANCLKREANRSRSTGRSVNVLNLARSMALDAVSTYLFQLPYGALMESDDVPAEDAEPEQTNQMNEQHNVMSASPFVDAFVGVGAFFNMHVWLPGWDMKVMEWIDRFTGTMTTDTTDDSMKKIDEYTTRLVETAVPGSGSYMSRLLAVAEKNGAEVTGSKSFWRKQVQAECKDVCFAGTDSSGMNLAMLLWQLSRHPDVYKRLAKELADMLATDPDADATTNHYLRAVVRESLRLSWANPIRLPRAVPDKGWSFSGYLFPPGTAVGVASFQLHQDEAVFPRATAFLPDRWLQPTEQMLSSFFAFGKGGRACIGQNLGMAELHMAAARIAQSNVLDGAKPVQEHITILEWFNSRVIGEEILIRWE</sequence>
<dbReference type="OrthoDB" id="1470350at2759"/>
<evidence type="ECO:0000256" key="1">
    <source>
        <dbReference type="ARBA" id="ARBA00001971"/>
    </source>
</evidence>
<dbReference type="Pfam" id="PF00067">
    <property type="entry name" value="p450"/>
    <property type="match status" value="1"/>
</dbReference>
<dbReference type="GO" id="GO:0020037">
    <property type="term" value="F:heme binding"/>
    <property type="evidence" value="ECO:0007669"/>
    <property type="project" value="InterPro"/>
</dbReference>
<keyword evidence="3 5" id="KW-0479">Metal-binding</keyword>
<keyword evidence="9" id="KW-1185">Reference proteome</keyword>
<evidence type="ECO:0000313" key="9">
    <source>
        <dbReference type="Proteomes" id="UP000016923"/>
    </source>
</evidence>
<dbReference type="EMBL" id="KE148162">
    <property type="protein sequence ID" value="EPE04113.1"/>
    <property type="molecule type" value="Genomic_DNA"/>
</dbReference>
<keyword evidence="2 5" id="KW-0349">Heme</keyword>
<feature type="binding site" description="axial binding residue" evidence="5">
    <location>
        <position position="486"/>
    </location>
    <ligand>
        <name>heme</name>
        <dbReference type="ChEBI" id="CHEBI:30413"/>
    </ligand>
    <ligandPart>
        <name>Fe</name>
        <dbReference type="ChEBI" id="CHEBI:18248"/>
    </ligandPart>
</feature>
<dbReference type="OMA" id="SWANPIR"/>
<dbReference type="HOGENOM" id="CLU_001570_14_2_1"/>
<dbReference type="GO" id="GO:0004497">
    <property type="term" value="F:monooxygenase activity"/>
    <property type="evidence" value="ECO:0007669"/>
    <property type="project" value="UniProtKB-KW"/>
</dbReference>
<dbReference type="PANTHER" id="PTHR24305:SF156">
    <property type="entry name" value="P450, PUTATIVE (EUROFUNG)-RELATED"/>
    <property type="match status" value="1"/>
</dbReference>
<dbReference type="PRINTS" id="PR00385">
    <property type="entry name" value="P450"/>
</dbReference>
<dbReference type="Proteomes" id="UP000016923">
    <property type="component" value="Unassembled WGS sequence"/>
</dbReference>
<dbReference type="PROSITE" id="PS00086">
    <property type="entry name" value="CYTOCHROME_P450"/>
    <property type="match status" value="1"/>
</dbReference>
<feature type="transmembrane region" description="Helical" evidence="7">
    <location>
        <begin position="20"/>
        <end position="42"/>
    </location>
</feature>
<dbReference type="InterPro" id="IPR036396">
    <property type="entry name" value="Cyt_P450_sf"/>
</dbReference>
<proteinExistence type="inferred from homology"/>
<keyword evidence="6 8" id="KW-0503">Monooxygenase</keyword>
<dbReference type="eggNOG" id="KOG0158">
    <property type="taxonomic scope" value="Eukaryota"/>
</dbReference>
<dbReference type="InterPro" id="IPR002401">
    <property type="entry name" value="Cyt_P450_E_grp-I"/>
</dbReference>
<dbReference type="InterPro" id="IPR017972">
    <property type="entry name" value="Cyt_P450_CS"/>
</dbReference>
<dbReference type="Gene3D" id="1.10.630.10">
    <property type="entry name" value="Cytochrome P450"/>
    <property type="match status" value="1"/>
</dbReference>
<gene>
    <name evidence="8" type="ORF">F503_04628</name>
</gene>
<evidence type="ECO:0000256" key="4">
    <source>
        <dbReference type="ARBA" id="ARBA00023004"/>
    </source>
</evidence>
<evidence type="ECO:0000256" key="6">
    <source>
        <dbReference type="RuleBase" id="RU000461"/>
    </source>
</evidence>
<reference evidence="8 9" key="1">
    <citation type="journal article" date="2013" name="BMC Genomics">
        <title>The genome and transcriptome of the pine saprophyte Ophiostoma piceae, and a comparison with the bark beetle-associated pine pathogen Grosmannia clavigera.</title>
        <authorList>
            <person name="Haridas S."/>
            <person name="Wang Y."/>
            <person name="Lim L."/>
            <person name="Massoumi Alamouti S."/>
            <person name="Jackman S."/>
            <person name="Docking R."/>
            <person name="Robertson G."/>
            <person name="Birol I."/>
            <person name="Bohlmann J."/>
            <person name="Breuil C."/>
        </authorList>
    </citation>
    <scope>NUCLEOTIDE SEQUENCE [LARGE SCALE GENOMIC DNA]</scope>
    <source>
        <strain evidence="8 9">UAMH 11346</strain>
    </source>
</reference>
<dbReference type="PANTHER" id="PTHR24305">
    <property type="entry name" value="CYTOCHROME P450"/>
    <property type="match status" value="1"/>
</dbReference>
<evidence type="ECO:0000313" key="8">
    <source>
        <dbReference type="EMBL" id="EPE04113.1"/>
    </source>
</evidence>
<dbReference type="InterPro" id="IPR001128">
    <property type="entry name" value="Cyt_P450"/>
</dbReference>
<keyword evidence="7" id="KW-1133">Transmembrane helix</keyword>
<accession>S3CCR0</accession>
<dbReference type="GO" id="GO:0005506">
    <property type="term" value="F:iron ion binding"/>
    <property type="evidence" value="ECO:0007669"/>
    <property type="project" value="InterPro"/>
</dbReference>
<keyword evidence="6" id="KW-0560">Oxidoreductase</keyword>
<evidence type="ECO:0000256" key="5">
    <source>
        <dbReference type="PIRSR" id="PIRSR602401-1"/>
    </source>
</evidence>
<evidence type="ECO:0000256" key="7">
    <source>
        <dbReference type="SAM" id="Phobius"/>
    </source>
</evidence>
<comment type="cofactor">
    <cofactor evidence="1 5">
        <name>heme</name>
        <dbReference type="ChEBI" id="CHEBI:30413"/>
    </cofactor>
</comment>
<dbReference type="GO" id="GO:0016705">
    <property type="term" value="F:oxidoreductase activity, acting on paired donors, with incorporation or reduction of molecular oxygen"/>
    <property type="evidence" value="ECO:0007669"/>
    <property type="project" value="InterPro"/>
</dbReference>
<evidence type="ECO:0000256" key="3">
    <source>
        <dbReference type="ARBA" id="ARBA00022723"/>
    </source>
</evidence>
<name>S3CCR0_OPHP1</name>
<dbReference type="VEuPathDB" id="FungiDB:F503_04628"/>
<dbReference type="STRING" id="1262450.S3CCR0"/>